<protein>
    <submittedName>
        <fullName evidence="2">Uncharacterized protein</fullName>
    </submittedName>
</protein>
<dbReference type="EMBL" id="LT550339">
    <property type="protein sequence ID" value="SAL95586.1"/>
    <property type="molecule type" value="Genomic_DNA"/>
</dbReference>
<dbReference type="Proteomes" id="UP000078561">
    <property type="component" value="Unassembled WGS sequence"/>
</dbReference>
<feature type="compositionally biased region" description="Low complexity" evidence="1">
    <location>
        <begin position="216"/>
        <end position="226"/>
    </location>
</feature>
<organism evidence="2">
    <name type="scientific">Absidia glauca</name>
    <name type="common">Pin mould</name>
    <dbReference type="NCBI Taxonomy" id="4829"/>
    <lineage>
        <taxon>Eukaryota</taxon>
        <taxon>Fungi</taxon>
        <taxon>Fungi incertae sedis</taxon>
        <taxon>Mucoromycota</taxon>
        <taxon>Mucoromycotina</taxon>
        <taxon>Mucoromycetes</taxon>
        <taxon>Mucorales</taxon>
        <taxon>Cunninghamellaceae</taxon>
        <taxon>Absidia</taxon>
    </lineage>
</organism>
<sequence length="257" mass="27619">MIRNTEELDGIRQSVERIEENLATSVEADSVEADQVPLPSQEDIVHPAPGRDLSVQHFLDGFRQLVGLELAEQHLTIAKTLSSYVVQIARLKFPDISNYNWSHMPMDQQNWMITTFEAGCRNNGAHVQRAKKKWIARGLLRQTWSAKGRSKAAKAPKTAARTGKEPEATLTPSPSSPGIGPSSPGIGPSSPGIGPSSPGIGPSRQRSTLEGDVFFSSASSLSSESPSPSPPAPSAKGSKYKGKGRADPPPANKKRKH</sequence>
<accession>A0A168KWA4</accession>
<gene>
    <name evidence="2" type="primary">ABSGL_00915.1 scaffold 965</name>
</gene>
<evidence type="ECO:0000313" key="3">
    <source>
        <dbReference type="Proteomes" id="UP000078561"/>
    </source>
</evidence>
<dbReference type="STRING" id="4829.A0A168KWA4"/>
<evidence type="ECO:0000256" key="1">
    <source>
        <dbReference type="SAM" id="MobiDB-lite"/>
    </source>
</evidence>
<feature type="compositionally biased region" description="Low complexity" evidence="1">
    <location>
        <begin position="172"/>
        <end position="203"/>
    </location>
</feature>
<dbReference type="AlphaFoldDB" id="A0A168KWA4"/>
<dbReference type="InParanoid" id="A0A168KWA4"/>
<keyword evidence="3" id="KW-1185">Reference proteome</keyword>
<reference evidence="2" key="1">
    <citation type="submission" date="2016-04" db="EMBL/GenBank/DDBJ databases">
        <authorList>
            <person name="Evans L.H."/>
            <person name="Alamgir A."/>
            <person name="Owens N."/>
            <person name="Weber N.D."/>
            <person name="Virtaneva K."/>
            <person name="Barbian K."/>
            <person name="Babar A."/>
            <person name="Rosenke K."/>
        </authorList>
    </citation>
    <scope>NUCLEOTIDE SEQUENCE [LARGE SCALE GENOMIC DNA]</scope>
    <source>
        <strain evidence="2">CBS 101.48</strain>
    </source>
</reference>
<evidence type="ECO:0000313" key="2">
    <source>
        <dbReference type="EMBL" id="SAL95586.1"/>
    </source>
</evidence>
<proteinExistence type="predicted"/>
<name>A0A168KWA4_ABSGL</name>
<feature type="region of interest" description="Disordered" evidence="1">
    <location>
        <begin position="145"/>
        <end position="257"/>
    </location>
</feature>